<evidence type="ECO:0000256" key="1">
    <source>
        <dbReference type="ARBA" id="ARBA00023125"/>
    </source>
</evidence>
<keyword evidence="3 4" id="KW-0539">Nucleus</keyword>
<evidence type="ECO:0000256" key="3">
    <source>
        <dbReference type="ARBA" id="ARBA00023242"/>
    </source>
</evidence>
<dbReference type="PANTHER" id="PTHR24324">
    <property type="entry name" value="HOMEOBOX PROTEIN HHEX"/>
    <property type="match status" value="1"/>
</dbReference>
<keyword evidence="9" id="KW-1185">Reference proteome</keyword>
<feature type="DNA-binding region" description="Homeobox" evidence="4">
    <location>
        <begin position="222"/>
        <end position="281"/>
    </location>
</feature>
<dbReference type="InterPro" id="IPR017970">
    <property type="entry name" value="Homeobox_CS"/>
</dbReference>
<feature type="region of interest" description="Disordered" evidence="6">
    <location>
        <begin position="307"/>
        <end position="376"/>
    </location>
</feature>
<keyword evidence="2 4" id="KW-0371">Homeobox</keyword>
<dbReference type="InterPro" id="IPR001356">
    <property type="entry name" value="HD"/>
</dbReference>
<feature type="compositionally biased region" description="Polar residues" evidence="6">
    <location>
        <begin position="48"/>
        <end position="58"/>
    </location>
</feature>
<organism evidence="8 9">
    <name type="scientific">Mycena rosella</name>
    <name type="common">Pink bonnet</name>
    <name type="synonym">Agaricus rosellus</name>
    <dbReference type="NCBI Taxonomy" id="1033263"/>
    <lineage>
        <taxon>Eukaryota</taxon>
        <taxon>Fungi</taxon>
        <taxon>Dikarya</taxon>
        <taxon>Basidiomycota</taxon>
        <taxon>Agaricomycotina</taxon>
        <taxon>Agaricomycetes</taxon>
        <taxon>Agaricomycetidae</taxon>
        <taxon>Agaricales</taxon>
        <taxon>Marasmiineae</taxon>
        <taxon>Mycenaceae</taxon>
        <taxon>Mycena</taxon>
    </lineage>
</organism>
<dbReference type="Pfam" id="PF00046">
    <property type="entry name" value="Homeodomain"/>
    <property type="match status" value="2"/>
</dbReference>
<feature type="region of interest" description="Disordered" evidence="6">
    <location>
        <begin position="157"/>
        <end position="229"/>
    </location>
</feature>
<evidence type="ECO:0000256" key="4">
    <source>
        <dbReference type="PROSITE-ProRule" id="PRU00108"/>
    </source>
</evidence>
<dbReference type="SUPFAM" id="SSF46689">
    <property type="entry name" value="Homeodomain-like"/>
    <property type="match status" value="3"/>
</dbReference>
<evidence type="ECO:0000256" key="2">
    <source>
        <dbReference type="ARBA" id="ARBA00023155"/>
    </source>
</evidence>
<evidence type="ECO:0000313" key="9">
    <source>
        <dbReference type="Proteomes" id="UP001221757"/>
    </source>
</evidence>
<dbReference type="PROSITE" id="PS50071">
    <property type="entry name" value="HOMEOBOX_2"/>
    <property type="match status" value="2"/>
</dbReference>
<dbReference type="GO" id="GO:0030154">
    <property type="term" value="P:cell differentiation"/>
    <property type="evidence" value="ECO:0007669"/>
    <property type="project" value="TreeGrafter"/>
</dbReference>
<feature type="compositionally biased region" description="Low complexity" evidence="6">
    <location>
        <begin position="363"/>
        <end position="376"/>
    </location>
</feature>
<dbReference type="GO" id="GO:0000978">
    <property type="term" value="F:RNA polymerase II cis-regulatory region sequence-specific DNA binding"/>
    <property type="evidence" value="ECO:0007669"/>
    <property type="project" value="TreeGrafter"/>
</dbReference>
<dbReference type="PANTHER" id="PTHR24324:SF9">
    <property type="entry name" value="HOMEOBOX DOMAIN-CONTAINING PROTEIN"/>
    <property type="match status" value="1"/>
</dbReference>
<evidence type="ECO:0000256" key="5">
    <source>
        <dbReference type="RuleBase" id="RU000682"/>
    </source>
</evidence>
<accession>A0AAD7GVJ8</accession>
<dbReference type="InterPro" id="IPR009057">
    <property type="entry name" value="Homeodomain-like_sf"/>
</dbReference>
<feature type="domain" description="Homeobox" evidence="7">
    <location>
        <begin position="220"/>
        <end position="280"/>
    </location>
</feature>
<name>A0AAD7GVJ8_MYCRO</name>
<feature type="compositionally biased region" description="Low complexity" evidence="6">
    <location>
        <begin position="72"/>
        <end position="81"/>
    </location>
</feature>
<feature type="domain" description="Homeobox" evidence="7">
    <location>
        <begin position="4"/>
        <end position="64"/>
    </location>
</feature>
<proteinExistence type="predicted"/>
<dbReference type="GO" id="GO:0000981">
    <property type="term" value="F:DNA-binding transcription factor activity, RNA polymerase II-specific"/>
    <property type="evidence" value="ECO:0007669"/>
    <property type="project" value="InterPro"/>
</dbReference>
<dbReference type="Gene3D" id="1.10.10.60">
    <property type="entry name" value="Homeodomain-like"/>
    <property type="match status" value="2"/>
</dbReference>
<dbReference type="InterPro" id="IPR051000">
    <property type="entry name" value="Homeobox_DNA-bind_prot"/>
</dbReference>
<feature type="region of interest" description="Disordered" evidence="6">
    <location>
        <begin position="45"/>
        <end position="112"/>
    </location>
</feature>
<dbReference type="CDD" id="cd00086">
    <property type="entry name" value="homeodomain"/>
    <property type="match status" value="3"/>
</dbReference>
<dbReference type="AlphaFoldDB" id="A0AAD7GVJ8"/>
<dbReference type="PROSITE" id="PS00027">
    <property type="entry name" value="HOMEOBOX_1"/>
    <property type="match status" value="1"/>
</dbReference>
<feature type="compositionally biased region" description="Low complexity" evidence="6">
    <location>
        <begin position="307"/>
        <end position="324"/>
    </location>
</feature>
<reference evidence="8" key="1">
    <citation type="submission" date="2023-03" db="EMBL/GenBank/DDBJ databases">
        <title>Massive genome expansion in bonnet fungi (Mycena s.s.) driven by repeated elements and novel gene families across ecological guilds.</title>
        <authorList>
            <consortium name="Lawrence Berkeley National Laboratory"/>
            <person name="Harder C.B."/>
            <person name="Miyauchi S."/>
            <person name="Viragh M."/>
            <person name="Kuo A."/>
            <person name="Thoen E."/>
            <person name="Andreopoulos B."/>
            <person name="Lu D."/>
            <person name="Skrede I."/>
            <person name="Drula E."/>
            <person name="Henrissat B."/>
            <person name="Morin E."/>
            <person name="Kohler A."/>
            <person name="Barry K."/>
            <person name="LaButti K."/>
            <person name="Morin E."/>
            <person name="Salamov A."/>
            <person name="Lipzen A."/>
            <person name="Mereny Z."/>
            <person name="Hegedus B."/>
            <person name="Baldrian P."/>
            <person name="Stursova M."/>
            <person name="Weitz H."/>
            <person name="Taylor A."/>
            <person name="Grigoriev I.V."/>
            <person name="Nagy L.G."/>
            <person name="Martin F."/>
            <person name="Kauserud H."/>
        </authorList>
    </citation>
    <scope>NUCLEOTIDE SEQUENCE</scope>
    <source>
        <strain evidence="8">CBHHK067</strain>
    </source>
</reference>
<dbReference type="EMBL" id="JARKIE010000007">
    <property type="protein sequence ID" value="KAJ7706155.1"/>
    <property type="molecule type" value="Genomic_DNA"/>
</dbReference>
<evidence type="ECO:0000313" key="8">
    <source>
        <dbReference type="EMBL" id="KAJ7706155.1"/>
    </source>
</evidence>
<sequence>MPPTKKASGRHRHSAAQLAALNELYEQTTHPTLNQRAALAQSLGLETKSVNSYFQNKRASTKRRPRGVPFILPSAPASPLPDLEDDDDYPPTESPSDQLLPPDLPIPIPSDQSMSLWPEQIEELRKIYALNPHPTTDERQALADSIGAVSERHYLVPRSTQLGQKAKRRGAPDQPSLTERGRRSPSSPSVVDDGFPSRSLRASSRRSATPYSSTSAATTLSARQRRARPEPLQLDALKVLFSKTPTPSIEERSALALEIGMEIGKVTNWFRNLRQSARKREKKLGRRSGGGSDDDFDYTDGYGTGFYSPSASASASRSGTPSSSLEREEGRRGRLRPHVRLHSSDEFDDEEDEQDSAHEAVTPNQSQSPSPVSSPSHARILDFSVAAALHDAMIRMGDQKLAADALLLLEFQATCQ</sequence>
<feature type="compositionally biased region" description="Low complexity" evidence="6">
    <location>
        <begin position="184"/>
        <end position="222"/>
    </location>
</feature>
<comment type="caution">
    <text evidence="8">The sequence shown here is derived from an EMBL/GenBank/DDBJ whole genome shotgun (WGS) entry which is preliminary data.</text>
</comment>
<evidence type="ECO:0000259" key="7">
    <source>
        <dbReference type="PROSITE" id="PS50071"/>
    </source>
</evidence>
<dbReference type="Proteomes" id="UP001221757">
    <property type="component" value="Unassembled WGS sequence"/>
</dbReference>
<dbReference type="SMART" id="SM00389">
    <property type="entry name" value="HOX"/>
    <property type="match status" value="2"/>
</dbReference>
<dbReference type="GO" id="GO:0005634">
    <property type="term" value="C:nucleus"/>
    <property type="evidence" value="ECO:0007669"/>
    <property type="project" value="UniProtKB-SubCell"/>
</dbReference>
<evidence type="ECO:0000256" key="6">
    <source>
        <dbReference type="SAM" id="MobiDB-lite"/>
    </source>
</evidence>
<protein>
    <recommendedName>
        <fullName evidence="7">Homeobox domain-containing protein</fullName>
    </recommendedName>
</protein>
<gene>
    <name evidence="8" type="ORF">B0H17DRAFT_1035951</name>
</gene>
<comment type="subcellular location">
    <subcellularLocation>
        <location evidence="4 5">Nucleus</location>
    </subcellularLocation>
</comment>
<keyword evidence="1 4" id="KW-0238">DNA-binding</keyword>
<feature type="DNA-binding region" description="Homeobox" evidence="4">
    <location>
        <begin position="6"/>
        <end position="65"/>
    </location>
</feature>